<dbReference type="RefSeq" id="WP_380622778.1">
    <property type="nucleotide sequence ID" value="NZ_JBHSDK010000021.1"/>
</dbReference>
<evidence type="ECO:0000313" key="5">
    <source>
        <dbReference type="EMBL" id="MFC4336647.1"/>
    </source>
</evidence>
<dbReference type="Pfam" id="PF04454">
    <property type="entry name" value="Linocin_M18"/>
    <property type="match status" value="1"/>
</dbReference>
<name>A0ABV8U1Z3_9ACTN</name>
<proteinExistence type="inferred from homology"/>
<dbReference type="Gene3D" id="3.30.2320.10">
    <property type="entry name" value="hypothetical protein PF0899 domain"/>
    <property type="match status" value="1"/>
</dbReference>
<evidence type="ECO:0000256" key="2">
    <source>
        <dbReference type="ARBA" id="ARBA00033743"/>
    </source>
</evidence>
<sequence length="266" mass="28985">MTVDNLHRELAPISNAAWQSIEEEATRTFARHVSCRRVVDVNGPKGTASASVTTGHEHRIDPPAEGVQAFLREAQPLAELRVPFKVARQEIDNVERGAEDSDWSPVMDAAKRLAFTEDRLVVDGYDPAGITGIRRDSSNEAIALPERVTEYPNAVAQAVSRLRLDGVGGPYTLLLSAEAYTAVSETTDEGNPILDHVKRMTKGEILWAPAISGALLLSARGGDFALTLGQEVSIGYLSHDSENVELYFTETLTFQSFTSEASVSFR</sequence>
<dbReference type="NCBIfam" id="NF041155">
    <property type="entry name" value="encap_f1"/>
    <property type="match status" value="1"/>
</dbReference>
<evidence type="ECO:0000256" key="3">
    <source>
        <dbReference type="ARBA" id="ARBA00033787"/>
    </source>
</evidence>
<dbReference type="Gene3D" id="3.30.2400.30">
    <property type="match status" value="1"/>
</dbReference>
<dbReference type="PANTHER" id="PTHR37165">
    <property type="entry name" value="PEPTIDASE U56 FAMILY"/>
    <property type="match status" value="1"/>
</dbReference>
<evidence type="ECO:0000256" key="4">
    <source>
        <dbReference type="ARBA" id="ARBA00050023"/>
    </source>
</evidence>
<reference evidence="6" key="1">
    <citation type="journal article" date="2019" name="Int. J. Syst. Evol. Microbiol.">
        <title>The Global Catalogue of Microorganisms (GCM) 10K type strain sequencing project: providing services to taxonomists for standard genome sequencing and annotation.</title>
        <authorList>
            <consortium name="The Broad Institute Genomics Platform"/>
            <consortium name="The Broad Institute Genome Sequencing Center for Infectious Disease"/>
            <person name="Wu L."/>
            <person name="Ma J."/>
        </authorList>
    </citation>
    <scope>NUCLEOTIDE SEQUENCE [LARGE SCALE GENOMIC DNA]</scope>
    <source>
        <strain evidence="6">IBRC-M 10908</strain>
    </source>
</reference>
<evidence type="ECO:0000256" key="1">
    <source>
        <dbReference type="ARBA" id="ARBA00033738"/>
    </source>
</evidence>
<comment type="subcellular location">
    <subcellularLocation>
        <location evidence="1">Encapsulin nanocompartment</location>
    </subcellularLocation>
</comment>
<keyword evidence="3" id="KW-1284">Encapsulin nanocompartment</keyword>
<dbReference type="Proteomes" id="UP001595823">
    <property type="component" value="Unassembled WGS sequence"/>
</dbReference>
<dbReference type="EMBL" id="JBHSDK010000021">
    <property type="protein sequence ID" value="MFC4336647.1"/>
    <property type="molecule type" value="Genomic_DNA"/>
</dbReference>
<dbReference type="PANTHER" id="PTHR37165:SF1">
    <property type="entry name" value="TYPE 1 ENCAPSULIN SHELL PROTEIN"/>
    <property type="match status" value="1"/>
</dbReference>
<evidence type="ECO:0000313" key="6">
    <source>
        <dbReference type="Proteomes" id="UP001595823"/>
    </source>
</evidence>
<accession>A0ABV8U1Z3</accession>
<keyword evidence="6" id="KW-1185">Reference proteome</keyword>
<dbReference type="InterPro" id="IPR051429">
    <property type="entry name" value="Encapsulin_nc"/>
</dbReference>
<gene>
    <name evidence="5" type="ORF">ACFPET_15695</name>
</gene>
<dbReference type="PIRSF" id="PIRSF019254">
    <property type="entry name" value="CFP29"/>
    <property type="match status" value="1"/>
</dbReference>
<organism evidence="5 6">
    <name type="scientific">Salininema proteolyticum</name>
    <dbReference type="NCBI Taxonomy" id="1607685"/>
    <lineage>
        <taxon>Bacteria</taxon>
        <taxon>Bacillati</taxon>
        <taxon>Actinomycetota</taxon>
        <taxon>Actinomycetes</taxon>
        <taxon>Glycomycetales</taxon>
        <taxon>Glycomycetaceae</taxon>
        <taxon>Salininema</taxon>
    </lineage>
</organism>
<comment type="similarity">
    <text evidence="2">Belongs to the encapsulin family. Family 1 subfamily.</text>
</comment>
<comment type="caution">
    <text evidence="5">The sequence shown here is derived from an EMBL/GenBank/DDBJ whole genome shotgun (WGS) entry which is preliminary data.</text>
</comment>
<protein>
    <recommendedName>
        <fullName evidence="4">Type 1 encapsulin shell protein</fullName>
    </recommendedName>
</protein>
<dbReference type="InterPro" id="IPR007544">
    <property type="entry name" value="ENCAP"/>
</dbReference>